<dbReference type="PANTHER" id="PTHR11010">
    <property type="entry name" value="PROTEASE S28 PRO-X CARBOXYPEPTIDASE-RELATED"/>
    <property type="match status" value="1"/>
</dbReference>
<dbReference type="SUPFAM" id="SSF53474">
    <property type="entry name" value="alpha/beta-Hydrolases"/>
    <property type="match status" value="1"/>
</dbReference>
<evidence type="ECO:0000313" key="8">
    <source>
        <dbReference type="Proteomes" id="UP001215151"/>
    </source>
</evidence>
<evidence type="ECO:0000256" key="4">
    <source>
        <dbReference type="ARBA" id="ARBA00022801"/>
    </source>
</evidence>
<comment type="caution">
    <text evidence="7">The sequence shown here is derived from an EMBL/GenBank/DDBJ whole genome shotgun (WGS) entry which is preliminary data.</text>
</comment>
<name>A0AAD7XAP8_9APHY</name>
<feature type="signal peptide" evidence="6">
    <location>
        <begin position="1"/>
        <end position="19"/>
    </location>
</feature>
<dbReference type="AlphaFoldDB" id="A0AAD7XAP8"/>
<keyword evidence="5" id="KW-0325">Glycoprotein</keyword>
<keyword evidence="8" id="KW-1185">Reference proteome</keyword>
<keyword evidence="2" id="KW-0645">Protease</keyword>
<organism evidence="7 8">
    <name type="scientific">Trametes cubensis</name>
    <dbReference type="NCBI Taxonomy" id="1111947"/>
    <lineage>
        <taxon>Eukaryota</taxon>
        <taxon>Fungi</taxon>
        <taxon>Dikarya</taxon>
        <taxon>Basidiomycota</taxon>
        <taxon>Agaricomycotina</taxon>
        <taxon>Agaricomycetes</taxon>
        <taxon>Polyporales</taxon>
        <taxon>Polyporaceae</taxon>
        <taxon>Trametes</taxon>
    </lineage>
</organism>
<dbReference type="Proteomes" id="UP001215151">
    <property type="component" value="Unassembled WGS sequence"/>
</dbReference>
<evidence type="ECO:0008006" key="9">
    <source>
        <dbReference type="Google" id="ProtNLM"/>
    </source>
</evidence>
<dbReference type="Gene3D" id="3.40.50.1820">
    <property type="entry name" value="alpha/beta hydrolase"/>
    <property type="match status" value="2"/>
</dbReference>
<dbReference type="InterPro" id="IPR008758">
    <property type="entry name" value="Peptidase_S28"/>
</dbReference>
<evidence type="ECO:0000256" key="3">
    <source>
        <dbReference type="ARBA" id="ARBA00022729"/>
    </source>
</evidence>
<dbReference type="GO" id="GO:0008239">
    <property type="term" value="F:dipeptidyl-peptidase activity"/>
    <property type="evidence" value="ECO:0007669"/>
    <property type="project" value="TreeGrafter"/>
</dbReference>
<dbReference type="GO" id="GO:0070008">
    <property type="term" value="F:serine-type exopeptidase activity"/>
    <property type="evidence" value="ECO:0007669"/>
    <property type="project" value="InterPro"/>
</dbReference>
<proteinExistence type="inferred from homology"/>
<evidence type="ECO:0000256" key="1">
    <source>
        <dbReference type="ARBA" id="ARBA00011079"/>
    </source>
</evidence>
<evidence type="ECO:0000313" key="7">
    <source>
        <dbReference type="EMBL" id="KAJ8474948.1"/>
    </source>
</evidence>
<feature type="chain" id="PRO_5042272115" description="Peptidase S28" evidence="6">
    <location>
        <begin position="20"/>
        <end position="519"/>
    </location>
</feature>
<gene>
    <name evidence="7" type="ORF">ONZ51_g6894</name>
</gene>
<dbReference type="EMBL" id="JAPEVG010000173">
    <property type="protein sequence ID" value="KAJ8474948.1"/>
    <property type="molecule type" value="Genomic_DNA"/>
</dbReference>
<accession>A0AAD7XAP8</accession>
<sequence>MARLIISFVPFLLAGLVSAIASPWSHSRPGMRQIDAVSHEVFHKTNGTKLPPLNTTYYFDQLIDHDNPSLGTFKQRYWLSYQYYEPGGPIVLMNGGEGDASSLIGYLTNLTMVGYTAEQLRGAAVLLEHRFFGESNPYPDLSVKSFCVHTIEQAINDHEYFVKNVQLPMLGGDHVSAPNEAAWILFGGSYSGALTSFTMTRKPGLFAAGYASSAVVQAISDYWAYYEPIREYLAPNCTADIEAVVNYMDGVLTSGNASAIKSLKDSFGLGAVEHNDDFAWIFANVPQSWQSYALSIPGGPMFEFCDAMEVKDGKVSGPNGWGLDHALAAWIDYYNSTYFAGLCGSTPLSSCFSSYDTQDPSWSNTTVNNWIRSWNWLTCTQFGFWHDGAPADRPSLVSRLITPAYFERQCKNNFPEAFSSPPVTFLDAMDVNKQYGGWNTTVERVVFLNGRRDPWREATVAADGTTNPGSELQPHLLGDGYHTGDTIIAEGLANPSVRAAQQQALQYIGKWLADWKPSS</sequence>
<evidence type="ECO:0000256" key="6">
    <source>
        <dbReference type="SAM" id="SignalP"/>
    </source>
</evidence>
<evidence type="ECO:0000256" key="5">
    <source>
        <dbReference type="ARBA" id="ARBA00023180"/>
    </source>
</evidence>
<dbReference type="PANTHER" id="PTHR11010:SF23">
    <property type="entry name" value="SERINE PEPTIDASE"/>
    <property type="match status" value="1"/>
</dbReference>
<evidence type="ECO:0000256" key="2">
    <source>
        <dbReference type="ARBA" id="ARBA00022670"/>
    </source>
</evidence>
<dbReference type="Pfam" id="PF05577">
    <property type="entry name" value="Peptidase_S28"/>
    <property type="match status" value="1"/>
</dbReference>
<keyword evidence="3 6" id="KW-0732">Signal</keyword>
<keyword evidence="4" id="KW-0378">Hydrolase</keyword>
<dbReference type="GO" id="GO:0006508">
    <property type="term" value="P:proteolysis"/>
    <property type="evidence" value="ECO:0007669"/>
    <property type="project" value="UniProtKB-KW"/>
</dbReference>
<comment type="similarity">
    <text evidence="1">Belongs to the peptidase S28 family.</text>
</comment>
<dbReference type="InterPro" id="IPR029058">
    <property type="entry name" value="AB_hydrolase_fold"/>
</dbReference>
<protein>
    <recommendedName>
        <fullName evidence="9">Peptidase S28</fullName>
    </recommendedName>
</protein>
<reference evidence="7" key="1">
    <citation type="submission" date="2022-11" db="EMBL/GenBank/DDBJ databases">
        <title>Genome Sequence of Cubamyces cubensis.</title>
        <authorList>
            <person name="Buettner E."/>
        </authorList>
    </citation>
    <scope>NUCLEOTIDE SEQUENCE</scope>
    <source>
        <strain evidence="7">MPL-01</strain>
    </source>
</reference>